<comment type="similarity">
    <text evidence="1">In the C-terminal section; belongs to the class-I pyridoxal-phosphate-dependent aminotransferase family.</text>
</comment>
<dbReference type="GO" id="GO:0003700">
    <property type="term" value="F:DNA-binding transcription factor activity"/>
    <property type="evidence" value="ECO:0007669"/>
    <property type="project" value="InterPro"/>
</dbReference>
<dbReference type="PRINTS" id="PR00035">
    <property type="entry name" value="HTHGNTR"/>
</dbReference>
<proteinExistence type="inferred from homology"/>
<evidence type="ECO:0000256" key="3">
    <source>
        <dbReference type="ARBA" id="ARBA00023015"/>
    </source>
</evidence>
<dbReference type="InterPro" id="IPR051446">
    <property type="entry name" value="HTH_trans_reg/aminotransferase"/>
</dbReference>
<evidence type="ECO:0000256" key="5">
    <source>
        <dbReference type="ARBA" id="ARBA00023163"/>
    </source>
</evidence>
<protein>
    <submittedName>
        <fullName evidence="7">Transcriptional regulator with HTH domain and aminotransferase domain</fullName>
    </submittedName>
</protein>
<dbReference type="InterPro" id="IPR036388">
    <property type="entry name" value="WH-like_DNA-bd_sf"/>
</dbReference>
<evidence type="ECO:0000256" key="2">
    <source>
        <dbReference type="ARBA" id="ARBA00022898"/>
    </source>
</evidence>
<name>I4BH35_MYCCN</name>
<dbReference type="PANTHER" id="PTHR46577:SF1">
    <property type="entry name" value="HTH-TYPE TRANSCRIPTIONAL REGULATORY PROTEIN GABR"/>
    <property type="match status" value="1"/>
</dbReference>
<dbReference type="CDD" id="cd00609">
    <property type="entry name" value="AAT_like"/>
    <property type="match status" value="1"/>
</dbReference>
<dbReference type="SUPFAM" id="SSF46785">
    <property type="entry name" value="Winged helix' DNA-binding domain"/>
    <property type="match status" value="1"/>
</dbReference>
<accession>I4BH35</accession>
<dbReference type="GO" id="GO:0003677">
    <property type="term" value="F:DNA binding"/>
    <property type="evidence" value="ECO:0007669"/>
    <property type="project" value="UniProtKB-KW"/>
</dbReference>
<dbReference type="OrthoDB" id="199743at2"/>
<evidence type="ECO:0000259" key="6">
    <source>
        <dbReference type="PROSITE" id="PS50949"/>
    </source>
</evidence>
<dbReference type="Pfam" id="PF00392">
    <property type="entry name" value="GntR"/>
    <property type="match status" value="1"/>
</dbReference>
<dbReference type="Pfam" id="PF00155">
    <property type="entry name" value="Aminotran_1_2"/>
    <property type="match status" value="1"/>
</dbReference>
<dbReference type="KEGG" id="mcb:Mycch_1802"/>
<reference evidence="7 8" key="1">
    <citation type="submission" date="2012-06" db="EMBL/GenBank/DDBJ databases">
        <title>Complete sequence of chromosome of Mycobacterium chubuense NBB4.</title>
        <authorList>
            <consortium name="US DOE Joint Genome Institute"/>
            <person name="Lucas S."/>
            <person name="Han J."/>
            <person name="Lapidus A."/>
            <person name="Cheng J.-F."/>
            <person name="Goodwin L."/>
            <person name="Pitluck S."/>
            <person name="Peters L."/>
            <person name="Mikhailova N."/>
            <person name="Teshima H."/>
            <person name="Detter J.C."/>
            <person name="Han C."/>
            <person name="Tapia R."/>
            <person name="Land M."/>
            <person name="Hauser L."/>
            <person name="Kyrpides N."/>
            <person name="Ivanova N."/>
            <person name="Pagani I."/>
            <person name="Mattes T."/>
            <person name="Holmes A."/>
            <person name="Rutledge P."/>
            <person name="Paulsen I."/>
            <person name="Coleman N."/>
            <person name="Woyke T."/>
        </authorList>
    </citation>
    <scope>NUCLEOTIDE SEQUENCE [LARGE SCALE GENOMIC DNA]</scope>
    <source>
        <strain evidence="7 8">NBB4</strain>
    </source>
</reference>
<dbReference type="EMBL" id="CP003053">
    <property type="protein sequence ID" value="AFM16592.1"/>
    <property type="molecule type" value="Genomic_DNA"/>
</dbReference>
<keyword evidence="7" id="KW-0032">Aminotransferase</keyword>
<feature type="domain" description="HTH gntR-type" evidence="6">
    <location>
        <begin position="29"/>
        <end position="98"/>
    </location>
</feature>
<gene>
    <name evidence="7" type="ordered locus">Mycch_1802</name>
</gene>
<dbReference type="Proteomes" id="UP000006057">
    <property type="component" value="Chromosome"/>
</dbReference>
<dbReference type="GO" id="GO:0030170">
    <property type="term" value="F:pyridoxal phosphate binding"/>
    <property type="evidence" value="ECO:0007669"/>
    <property type="project" value="InterPro"/>
</dbReference>
<dbReference type="InterPro" id="IPR015421">
    <property type="entry name" value="PyrdxlP-dep_Trfase_major"/>
</dbReference>
<dbReference type="InterPro" id="IPR000524">
    <property type="entry name" value="Tscrpt_reg_HTH_GntR"/>
</dbReference>
<dbReference type="PANTHER" id="PTHR46577">
    <property type="entry name" value="HTH-TYPE TRANSCRIPTIONAL REGULATORY PROTEIN GABR"/>
    <property type="match status" value="1"/>
</dbReference>
<dbReference type="eggNOG" id="COG1167">
    <property type="taxonomic scope" value="Bacteria"/>
</dbReference>
<keyword evidence="3" id="KW-0805">Transcription regulation</keyword>
<dbReference type="AlphaFoldDB" id="I4BH35"/>
<evidence type="ECO:0000313" key="7">
    <source>
        <dbReference type="EMBL" id="AFM16592.1"/>
    </source>
</evidence>
<dbReference type="CDD" id="cd07377">
    <property type="entry name" value="WHTH_GntR"/>
    <property type="match status" value="1"/>
</dbReference>
<dbReference type="HOGENOM" id="CLU_017584_0_0_11"/>
<dbReference type="PROSITE" id="PS50949">
    <property type="entry name" value="HTH_GNTR"/>
    <property type="match status" value="1"/>
</dbReference>
<dbReference type="Gene3D" id="1.10.10.10">
    <property type="entry name" value="Winged helix-like DNA-binding domain superfamily/Winged helix DNA-binding domain"/>
    <property type="match status" value="1"/>
</dbReference>
<sequence>MTNSMKARSLDVDLLARELGNWRTSSRSGPAYHGLADALRLLIVDGRVPLEARLPSERVLADTLRVSRTTVTAAYAQLRDDGYLVARRGARSTTALPLPASASAPPAIPTANLAAATLAAPAAIVSRAFTEAAEEATPYLHDIGIELGGVAPLRAAIAERYCARGLPTEPEEVMVTTGALHAIGLILATYTQPGDRVLVEQPTYHGGLAAMANRGLRPVPVAMTPDGWELDAHEAAMHQLAPDLAYLIPDNHNPTGMTLPAPERERLAHIISETRTRTIVDETITDMWLDEQVPAPFASFMTSRRDLVLTVGSMSKSFWGGLRIGWIRAERSTLATVGALRPSIDMGTPILEQLAAARLLAAEADVLPERREILRARRALLVDLLAEHLPDWRPLPGSGGMSLWVRLPAPMSSALSAAASRMGLEIPPGPRFGVDGSLERFIRVPYTLPDDRLVESIELLGRAWRSVTGLSGESAAVVV</sequence>
<keyword evidence="7" id="KW-0808">Transferase</keyword>
<dbReference type="SMART" id="SM00345">
    <property type="entry name" value="HTH_GNTR"/>
    <property type="match status" value="1"/>
</dbReference>
<keyword evidence="5" id="KW-0804">Transcription</keyword>
<dbReference type="Gene3D" id="3.40.640.10">
    <property type="entry name" value="Type I PLP-dependent aspartate aminotransferase-like (Major domain)"/>
    <property type="match status" value="1"/>
</dbReference>
<organism evidence="7 8">
    <name type="scientific">Mycolicibacterium chubuense (strain NBB4)</name>
    <name type="common">Mycobacterium chubuense</name>
    <dbReference type="NCBI Taxonomy" id="710421"/>
    <lineage>
        <taxon>Bacteria</taxon>
        <taxon>Bacillati</taxon>
        <taxon>Actinomycetota</taxon>
        <taxon>Actinomycetes</taxon>
        <taxon>Mycobacteriales</taxon>
        <taxon>Mycobacteriaceae</taxon>
        <taxon>Mycolicibacterium</taxon>
    </lineage>
</organism>
<evidence type="ECO:0000256" key="1">
    <source>
        <dbReference type="ARBA" id="ARBA00005384"/>
    </source>
</evidence>
<evidence type="ECO:0000256" key="4">
    <source>
        <dbReference type="ARBA" id="ARBA00023125"/>
    </source>
</evidence>
<dbReference type="STRING" id="710421.Mycch_1802"/>
<dbReference type="PATRIC" id="fig|710421.3.peg.1806"/>
<keyword evidence="2" id="KW-0663">Pyridoxal phosphate</keyword>
<evidence type="ECO:0000313" key="8">
    <source>
        <dbReference type="Proteomes" id="UP000006057"/>
    </source>
</evidence>
<dbReference type="InterPro" id="IPR004839">
    <property type="entry name" value="Aminotransferase_I/II_large"/>
</dbReference>
<dbReference type="RefSeq" id="WP_014815073.1">
    <property type="nucleotide sequence ID" value="NC_018027.1"/>
</dbReference>
<keyword evidence="8" id="KW-1185">Reference proteome</keyword>
<dbReference type="InterPro" id="IPR036390">
    <property type="entry name" value="WH_DNA-bd_sf"/>
</dbReference>
<dbReference type="SUPFAM" id="SSF53383">
    <property type="entry name" value="PLP-dependent transferases"/>
    <property type="match status" value="1"/>
</dbReference>
<keyword evidence="4" id="KW-0238">DNA-binding</keyword>
<dbReference type="GO" id="GO:0008483">
    <property type="term" value="F:transaminase activity"/>
    <property type="evidence" value="ECO:0007669"/>
    <property type="project" value="UniProtKB-KW"/>
</dbReference>
<dbReference type="InterPro" id="IPR015424">
    <property type="entry name" value="PyrdxlP-dep_Trfase"/>
</dbReference>